<dbReference type="EMDB" id="EMD-34403"/>
<dbReference type="InParanoid" id="I7LVX0"/>
<protein>
    <submittedName>
        <fullName evidence="1">Uncharacterized protein</fullName>
    </submittedName>
</protein>
<evidence type="ECO:0007829" key="3">
    <source>
        <dbReference type="PDB" id="7W5Z"/>
    </source>
</evidence>
<reference evidence="2" key="1">
    <citation type="journal article" date="2006" name="PLoS Biol.">
        <title>Macronuclear genome sequence of the ciliate Tetrahymena thermophila, a model eukaryote.</title>
        <authorList>
            <person name="Eisen J.A."/>
            <person name="Coyne R.S."/>
            <person name="Wu M."/>
            <person name="Wu D."/>
            <person name="Thiagarajan M."/>
            <person name="Wortman J.R."/>
            <person name="Badger J.H."/>
            <person name="Ren Q."/>
            <person name="Amedeo P."/>
            <person name="Jones K.M."/>
            <person name="Tallon L.J."/>
            <person name="Delcher A.L."/>
            <person name="Salzberg S.L."/>
            <person name="Silva J.C."/>
            <person name="Haas B.J."/>
            <person name="Majoros W.H."/>
            <person name="Farzad M."/>
            <person name="Carlton J.M."/>
            <person name="Smith R.K. Jr."/>
            <person name="Garg J."/>
            <person name="Pearlman R.E."/>
            <person name="Karrer K.M."/>
            <person name="Sun L."/>
            <person name="Manning G."/>
            <person name="Elde N.C."/>
            <person name="Turkewitz A.P."/>
            <person name="Asai D.J."/>
            <person name="Wilkes D.E."/>
            <person name="Wang Y."/>
            <person name="Cai H."/>
            <person name="Collins K."/>
            <person name="Stewart B.A."/>
            <person name="Lee S.R."/>
            <person name="Wilamowska K."/>
            <person name="Weinberg Z."/>
            <person name="Ruzzo W.L."/>
            <person name="Wloga D."/>
            <person name="Gaertig J."/>
            <person name="Frankel J."/>
            <person name="Tsao C.-C."/>
            <person name="Gorovsky M.A."/>
            <person name="Keeling P.J."/>
            <person name="Waller R.F."/>
            <person name="Patron N.J."/>
            <person name="Cherry J.M."/>
            <person name="Stover N.A."/>
            <person name="Krieger C.J."/>
            <person name="del Toro C."/>
            <person name="Ryder H.F."/>
            <person name="Williamson S.C."/>
            <person name="Barbeau R.A."/>
            <person name="Hamilton E.P."/>
            <person name="Orias E."/>
        </authorList>
    </citation>
    <scope>NUCLEOTIDE SEQUENCE [LARGE SCALE GENOMIC DNA]</scope>
    <source>
        <strain evidence="2">SB210</strain>
    </source>
</reference>
<feature type="disulfide bond" evidence="3 4">
    <location>
        <begin position="15"/>
        <end position="52"/>
    </location>
</feature>
<sequence>MEVKYRGPSDDKLECEFLENNLLSCLREKSVQDNVAKMTCRPEFLVWFFLECPTKAAVYHDPKGLRNIFIQDKIKQKGSDDGVLSKDD</sequence>
<evidence type="ECO:0007829" key="6">
    <source>
        <dbReference type="PDB" id="8GYM"/>
    </source>
</evidence>
<dbReference type="PDB" id="8BQS">
    <property type="method" value="EM"/>
    <property type="resolution" value="2.90 A"/>
    <property type="chains" value="EV/Ev=1-88"/>
</dbReference>
<dbReference type="KEGG" id="tet:TTHERM_00218340"/>
<keyword evidence="3 4" id="KW-0002">3D-structure</keyword>
<organism evidence="1 2">
    <name type="scientific">Tetrahymena thermophila (strain SB210)</name>
    <dbReference type="NCBI Taxonomy" id="312017"/>
    <lineage>
        <taxon>Eukaryota</taxon>
        <taxon>Sar</taxon>
        <taxon>Alveolata</taxon>
        <taxon>Ciliophora</taxon>
        <taxon>Intramacronucleata</taxon>
        <taxon>Oligohymenophorea</taxon>
        <taxon>Hymenostomatida</taxon>
        <taxon>Tetrahymenina</taxon>
        <taxon>Tetrahymenidae</taxon>
        <taxon>Tetrahymena</taxon>
    </lineage>
</organism>
<dbReference type="PDB" id="7W5Z">
    <property type="method" value="EM"/>
    <property type="resolution" value="3.02 A"/>
    <property type="chains" value="6L/6l=1-88"/>
</dbReference>
<dbReference type="PDB" id="8GZU">
    <property type="method" value="EM"/>
    <property type="resolution" value="4.18 A"/>
    <property type="chains" value="33/6L/6l/88=1-88"/>
</dbReference>
<evidence type="ECO:0007829" key="7">
    <source>
        <dbReference type="PDB" id="8GZU"/>
    </source>
</evidence>
<evidence type="ECO:0000313" key="2">
    <source>
        <dbReference type="Proteomes" id="UP000009168"/>
    </source>
</evidence>
<evidence type="ECO:0000313" key="1">
    <source>
        <dbReference type="EMBL" id="EAS00261.2"/>
    </source>
</evidence>
<proteinExistence type="evidence at protein level"/>
<dbReference type="EMDB" id="EMD-34373"/>
<dbReference type="EMDB" id="EMD-32325"/>
<dbReference type="EMDB" id="EMD-16184"/>
<evidence type="ECO:0007829" key="5">
    <source>
        <dbReference type="PDB" id="8BQS"/>
    </source>
</evidence>
<dbReference type="PDB" id="8GYM">
    <property type="method" value="EM"/>
    <property type="resolution" value="2.96 A"/>
    <property type="chains" value="6L/6l=1-88"/>
</dbReference>
<dbReference type="AlphaFoldDB" id="I7LVX0"/>
<dbReference type="eggNOG" id="ENOG502SZ9H">
    <property type="taxonomic scope" value="Eukaryota"/>
</dbReference>
<reference evidence="6 7" key="3">
    <citation type="journal article" date="2023" name="Nat. Commun.">
        <title>Structures of Tetrahymena thermophila respiratory megacomplexes on the tubular mitochondrial cristae.</title>
        <authorList>
            <person name="Han F."/>
            <person name="Hu Y."/>
            <person name="Wu M."/>
            <person name="He Z."/>
            <person name="Tian H."/>
            <person name="Zhou L."/>
        </authorList>
    </citation>
    <scope>STRUCTURE BY ELECTRON MICROSCOPY (2.96 ANGSTROMS)</scope>
    <scope>DISULFIDE BONDS</scope>
</reference>
<gene>
    <name evidence="1" type="ORF">TTHERM_00218340</name>
</gene>
<feature type="disulfide bond" evidence="3 6">
    <location>
        <begin position="25"/>
        <end position="40"/>
    </location>
</feature>
<dbReference type="EMBL" id="GG662621">
    <property type="protein sequence ID" value="EAS00261.2"/>
    <property type="molecule type" value="Genomic_DNA"/>
</dbReference>
<keyword evidence="2" id="KW-1185">Reference proteome</keyword>
<reference evidence="3" key="2">
    <citation type="journal article" date="2022" name="Science">
        <title>Structures of &lt;i&gt;Tetrahymena&lt;/i&gt;'s respiratory chain reveal the diversity of eukaryotic core metabolism.</title>
        <authorList>
            <person name="Zhou L."/>
            <person name="Maldonado M."/>
            <person name="Padavannil A."/>
            <person name="Guo F."/>
            <person name="Letts J.A."/>
        </authorList>
    </citation>
    <scope>STRUCTURE BY ELECTRON MICROSCOPY (3.02 ANGSTROMS)</scope>
    <scope>DISULFIDE BONDS</scope>
</reference>
<dbReference type="GeneID" id="7838592"/>
<feature type="modified residue" description="N-formylmethionine" evidence="3">
    <location>
        <position position="1"/>
    </location>
</feature>
<reference evidence="4 5" key="4">
    <citation type="journal article" date="2023" name="Nature">
        <title>Structural basis of mitochondrial membrane bending by the I-II-III&lt;sub&gt;2&lt;/sub&gt;-IV&lt;sub&gt;2&lt;/sub&gt; supercomplex.</title>
        <authorList>
            <person name="Muhleip A."/>
            <person name="Flygaard R.K."/>
            <person name="Baradaran R."/>
            <person name="Haapanen O."/>
            <person name="Gruhl T."/>
            <person name="Tobiasson V."/>
            <person name="Marechal A."/>
            <person name="Sharma V."/>
            <person name="Amunts A."/>
        </authorList>
    </citation>
    <scope>STRUCTURE BY ELECTRON MICROSCOPY (2.60 ANGSTROMS)</scope>
    <scope>DISULFIDE BONDS</scope>
</reference>
<dbReference type="STRING" id="312017.I7LVX0"/>
<accession>I7LVX0</accession>
<dbReference type="PDB" id="8B6H">
    <property type="method" value="EM"/>
    <property type="resolution" value="2.60 A"/>
    <property type="chains" value="EV/Ev=1-88"/>
</dbReference>
<dbReference type="OrthoDB" id="282310at2759"/>
<name>I7LVX0_TETTS</name>
<dbReference type="Proteomes" id="UP000009168">
    <property type="component" value="Unassembled WGS sequence"/>
</dbReference>
<evidence type="ECO:0007829" key="4">
    <source>
        <dbReference type="PDB" id="8B6H"/>
    </source>
</evidence>
<dbReference type="RefSeq" id="XP_001020506.2">
    <property type="nucleotide sequence ID" value="XM_001020506.2"/>
</dbReference>